<protein>
    <recommendedName>
        <fullName evidence="1">Peroxisomal multifunctional enzyme type 2-like N-terminal domain-containing protein</fullName>
    </recommendedName>
</protein>
<dbReference type="GO" id="GO:0003857">
    <property type="term" value="F:(3S)-3-hydroxyacyl-CoA dehydrogenase (NAD+) activity"/>
    <property type="evidence" value="ECO:0007669"/>
    <property type="project" value="TreeGrafter"/>
</dbReference>
<dbReference type="GO" id="GO:0044594">
    <property type="term" value="F:17-beta-hydroxysteroid dehydrogenase (NAD+) activity"/>
    <property type="evidence" value="ECO:0007669"/>
    <property type="project" value="TreeGrafter"/>
</dbReference>
<organism evidence="2 3">
    <name type="scientific">Modicella reniformis</name>
    <dbReference type="NCBI Taxonomy" id="1440133"/>
    <lineage>
        <taxon>Eukaryota</taxon>
        <taxon>Fungi</taxon>
        <taxon>Fungi incertae sedis</taxon>
        <taxon>Mucoromycota</taxon>
        <taxon>Mortierellomycotina</taxon>
        <taxon>Mortierellomycetes</taxon>
        <taxon>Mortierellales</taxon>
        <taxon>Mortierellaceae</taxon>
        <taxon>Modicella</taxon>
    </lineage>
</organism>
<evidence type="ECO:0000313" key="3">
    <source>
        <dbReference type="Proteomes" id="UP000749646"/>
    </source>
</evidence>
<evidence type="ECO:0000313" key="2">
    <source>
        <dbReference type="EMBL" id="KAF9935941.1"/>
    </source>
</evidence>
<name>A0A9P6IL65_9FUNG</name>
<dbReference type="PANTHER" id="PTHR13078:SF56">
    <property type="entry name" value="PEROXISOMAL MULTIFUNCTIONAL ENZYME TYPE 2"/>
    <property type="match status" value="1"/>
</dbReference>
<dbReference type="GO" id="GO:0005777">
    <property type="term" value="C:peroxisome"/>
    <property type="evidence" value="ECO:0007669"/>
    <property type="project" value="TreeGrafter"/>
</dbReference>
<dbReference type="OrthoDB" id="60204at2759"/>
<dbReference type="InterPro" id="IPR054357">
    <property type="entry name" value="MFE-2_N"/>
</dbReference>
<gene>
    <name evidence="2" type="ORF">BGZ65_002873</name>
</gene>
<evidence type="ECO:0000259" key="1">
    <source>
        <dbReference type="Pfam" id="PF22622"/>
    </source>
</evidence>
<dbReference type="Pfam" id="PF22622">
    <property type="entry name" value="MFE-2_hydrat-2_N"/>
    <property type="match status" value="1"/>
</dbReference>
<sequence>MSSAAPPPPKVDVSKAVGFKYRPERVIYNSRDLMLYALSIGVRQDELRFLYENESQFAAFPTYPLVLPLKKDNQGVSVYGGGAEDVPGIPPYDPNRLVHGDQSLEVLRPLPLE</sequence>
<dbReference type="InterPro" id="IPR029069">
    <property type="entry name" value="HotDog_dom_sf"/>
</dbReference>
<proteinExistence type="predicted"/>
<reference evidence="2" key="1">
    <citation type="journal article" date="2020" name="Fungal Divers.">
        <title>Resolving the Mortierellaceae phylogeny through synthesis of multi-gene phylogenetics and phylogenomics.</title>
        <authorList>
            <person name="Vandepol N."/>
            <person name="Liber J."/>
            <person name="Desiro A."/>
            <person name="Na H."/>
            <person name="Kennedy M."/>
            <person name="Barry K."/>
            <person name="Grigoriev I.V."/>
            <person name="Miller A.N."/>
            <person name="O'Donnell K."/>
            <person name="Stajich J.E."/>
            <person name="Bonito G."/>
        </authorList>
    </citation>
    <scope>NUCLEOTIDE SEQUENCE</scope>
    <source>
        <strain evidence="2">MES-2147</strain>
    </source>
</reference>
<dbReference type="GO" id="GO:0004300">
    <property type="term" value="F:enoyl-CoA hydratase activity"/>
    <property type="evidence" value="ECO:0007669"/>
    <property type="project" value="TreeGrafter"/>
</dbReference>
<dbReference type="Proteomes" id="UP000749646">
    <property type="component" value="Unassembled WGS sequence"/>
</dbReference>
<feature type="domain" description="Peroxisomal multifunctional enzyme type 2-like N-terminal" evidence="1">
    <location>
        <begin position="28"/>
        <end position="112"/>
    </location>
</feature>
<dbReference type="GO" id="GO:0006635">
    <property type="term" value="P:fatty acid beta-oxidation"/>
    <property type="evidence" value="ECO:0007669"/>
    <property type="project" value="TreeGrafter"/>
</dbReference>
<dbReference type="AlphaFoldDB" id="A0A9P6IL65"/>
<dbReference type="Gene3D" id="3.10.129.10">
    <property type="entry name" value="Hotdog Thioesterase"/>
    <property type="match status" value="1"/>
</dbReference>
<dbReference type="SUPFAM" id="SSF54637">
    <property type="entry name" value="Thioesterase/thiol ester dehydrase-isomerase"/>
    <property type="match status" value="1"/>
</dbReference>
<comment type="caution">
    <text evidence="2">The sequence shown here is derived from an EMBL/GenBank/DDBJ whole genome shotgun (WGS) entry which is preliminary data.</text>
</comment>
<accession>A0A9P6IL65</accession>
<feature type="non-terminal residue" evidence="2">
    <location>
        <position position="113"/>
    </location>
</feature>
<dbReference type="EMBL" id="JAAAHW010009822">
    <property type="protein sequence ID" value="KAF9935941.1"/>
    <property type="molecule type" value="Genomic_DNA"/>
</dbReference>
<keyword evidence="3" id="KW-1185">Reference proteome</keyword>
<dbReference type="PANTHER" id="PTHR13078">
    <property type="entry name" value="PEROXISOMAL MULTIFUNCTIONAL ENZYME TYPE 2-RELATED"/>
    <property type="match status" value="1"/>
</dbReference>